<dbReference type="InterPro" id="IPR000595">
    <property type="entry name" value="cNMP-bd_dom"/>
</dbReference>
<dbReference type="SUPFAM" id="SSF51206">
    <property type="entry name" value="cAMP-binding domain-like"/>
    <property type="match status" value="2"/>
</dbReference>
<accession>E3FWY4</accession>
<dbReference type="Gene3D" id="2.60.120.10">
    <property type="entry name" value="Jelly Rolls"/>
    <property type="match status" value="2"/>
</dbReference>
<dbReference type="PANTHER" id="PTHR24567">
    <property type="entry name" value="CRP FAMILY TRANSCRIPTIONAL REGULATORY PROTEIN"/>
    <property type="match status" value="1"/>
</dbReference>
<dbReference type="eggNOG" id="COG0664">
    <property type="taxonomic scope" value="Bacteria"/>
</dbReference>
<dbReference type="eggNOG" id="COG2905">
    <property type="taxonomic scope" value="Bacteria"/>
</dbReference>
<dbReference type="GO" id="GO:0005829">
    <property type="term" value="C:cytosol"/>
    <property type="evidence" value="ECO:0007669"/>
    <property type="project" value="TreeGrafter"/>
</dbReference>
<dbReference type="PANTHER" id="PTHR24567:SF74">
    <property type="entry name" value="HTH-TYPE TRANSCRIPTIONAL REGULATOR ARCR"/>
    <property type="match status" value="1"/>
</dbReference>
<dbReference type="STRING" id="378806.STAUR_3243"/>
<dbReference type="SMART" id="SM00100">
    <property type="entry name" value="cNMP"/>
    <property type="match status" value="2"/>
</dbReference>
<dbReference type="AlphaFoldDB" id="E3FWY4"/>
<evidence type="ECO:0000313" key="4">
    <source>
        <dbReference type="Proteomes" id="UP000001351"/>
    </source>
</evidence>
<proteinExistence type="predicted"/>
<dbReference type="InterPro" id="IPR019734">
    <property type="entry name" value="TPR_rpt"/>
</dbReference>
<dbReference type="HOGENOM" id="CLU_043936_0_0_7"/>
<keyword evidence="4" id="KW-1185">Reference proteome</keyword>
<feature type="domain" description="Cyclic nucleotide-binding" evidence="2">
    <location>
        <begin position="303"/>
        <end position="405"/>
    </location>
</feature>
<feature type="repeat" description="TPR" evidence="1">
    <location>
        <begin position="9"/>
        <end position="42"/>
    </location>
</feature>
<dbReference type="InterPro" id="IPR050397">
    <property type="entry name" value="Env_Response_Regulators"/>
</dbReference>
<reference evidence="3 4" key="1">
    <citation type="journal article" date="2011" name="Mol. Biol. Evol.">
        <title>Comparative genomic analysis of fruiting body formation in Myxococcales.</title>
        <authorList>
            <person name="Huntley S."/>
            <person name="Hamann N."/>
            <person name="Wegener-Feldbrugge S."/>
            <person name="Treuner-Lange A."/>
            <person name="Kube M."/>
            <person name="Reinhardt R."/>
            <person name="Klages S."/>
            <person name="Muller R."/>
            <person name="Ronning C.M."/>
            <person name="Nierman W.C."/>
            <person name="Sogaard-Andersen L."/>
        </authorList>
    </citation>
    <scope>NUCLEOTIDE SEQUENCE [LARGE SCALE GENOMIC DNA]</scope>
    <source>
        <strain evidence="3 4">DW4/3-1</strain>
    </source>
</reference>
<dbReference type="GO" id="GO:0003700">
    <property type="term" value="F:DNA-binding transcription factor activity"/>
    <property type="evidence" value="ECO:0007669"/>
    <property type="project" value="TreeGrafter"/>
</dbReference>
<dbReference type="InterPro" id="IPR011990">
    <property type="entry name" value="TPR-like_helical_dom_sf"/>
</dbReference>
<dbReference type="KEGG" id="sur:STAUR_3243"/>
<dbReference type="PROSITE" id="PS50042">
    <property type="entry name" value="CNMP_BINDING_3"/>
    <property type="match status" value="2"/>
</dbReference>
<dbReference type="EMBL" id="CP002271">
    <property type="protein sequence ID" value="ADO71035.1"/>
    <property type="molecule type" value="Genomic_DNA"/>
</dbReference>
<dbReference type="OrthoDB" id="5378356at2"/>
<organism evidence="3 4">
    <name type="scientific">Stigmatella aurantiaca (strain DW4/3-1)</name>
    <dbReference type="NCBI Taxonomy" id="378806"/>
    <lineage>
        <taxon>Bacteria</taxon>
        <taxon>Pseudomonadati</taxon>
        <taxon>Myxococcota</taxon>
        <taxon>Myxococcia</taxon>
        <taxon>Myxococcales</taxon>
        <taxon>Cystobacterineae</taxon>
        <taxon>Archangiaceae</taxon>
        <taxon>Stigmatella</taxon>
    </lineage>
</organism>
<dbReference type="SUPFAM" id="SSF48452">
    <property type="entry name" value="TPR-like"/>
    <property type="match status" value="1"/>
</dbReference>
<evidence type="ECO:0000259" key="2">
    <source>
        <dbReference type="PROSITE" id="PS50042"/>
    </source>
</evidence>
<dbReference type="PROSITE" id="PS50005">
    <property type="entry name" value="TPR"/>
    <property type="match status" value="1"/>
</dbReference>
<evidence type="ECO:0000313" key="3">
    <source>
        <dbReference type="EMBL" id="ADO71035.1"/>
    </source>
</evidence>
<gene>
    <name evidence="3" type="ordered locus">STAUR_3243</name>
</gene>
<dbReference type="Proteomes" id="UP000001351">
    <property type="component" value="Chromosome"/>
</dbReference>
<evidence type="ECO:0000256" key="1">
    <source>
        <dbReference type="PROSITE-ProRule" id="PRU00339"/>
    </source>
</evidence>
<dbReference type="Gene3D" id="1.25.40.10">
    <property type="entry name" value="Tetratricopeptide repeat domain"/>
    <property type="match status" value="1"/>
</dbReference>
<keyword evidence="1" id="KW-0802">TPR repeat</keyword>
<protein>
    <submittedName>
        <fullName evidence="3">Cyclic nucleotide-binding domain protein</fullName>
    </submittedName>
</protein>
<sequence>MGGRVAMSDSSLRELGMDLIEERQFERALGVFSESVRRRPADHRSRMLAARCLAEMGERERAVTAYHACAEGLLRRDYLLSAMAACKLALELAPQERRLKDTLVRIHARASRNASGRASVPPPLPPETMFEGKVEQDLLGMVGEELTQRAIEVLAAPDPGGAADPNSRPPLPLFAALEREAFLDLVYRMAWRSVPPGTVMSQEGETGDHLYVIVAGKAEVTRLTEGQRKTLGFLGGGSIFGELSLITNTSPTASVTSTVDTEVFEVRREHLNAVARNHPSVPQVLAEFAQQRMARNMMATSPLFQQLPESDRAALLGRFTFRALQPREKALVEGEPSPGLFLVLAGELVVQKEDPAGGAVSLGILREGEVAGEMSLLTGTNASATVAATRKTATAFLPREAFSELTQEHPPIKTYLEQLSEQRMQRTAEALRPAEIIDADELVIEPEAAKAV</sequence>
<feature type="domain" description="Cyclic nucleotide-binding" evidence="2">
    <location>
        <begin position="173"/>
        <end position="274"/>
    </location>
</feature>
<dbReference type="CDD" id="cd00038">
    <property type="entry name" value="CAP_ED"/>
    <property type="match status" value="2"/>
</dbReference>
<dbReference type="Pfam" id="PF00027">
    <property type="entry name" value="cNMP_binding"/>
    <property type="match status" value="2"/>
</dbReference>
<dbReference type="InterPro" id="IPR014710">
    <property type="entry name" value="RmlC-like_jellyroll"/>
</dbReference>
<dbReference type="InterPro" id="IPR018490">
    <property type="entry name" value="cNMP-bd_dom_sf"/>
</dbReference>
<name>E3FWY4_STIAD</name>